<feature type="transmembrane region" description="Helical" evidence="1">
    <location>
        <begin position="225"/>
        <end position="246"/>
    </location>
</feature>
<evidence type="ECO:0000256" key="1">
    <source>
        <dbReference type="SAM" id="Phobius"/>
    </source>
</evidence>
<reference evidence="2" key="1">
    <citation type="submission" date="2020-07" db="EMBL/GenBank/DDBJ databases">
        <title>Genome sequence and genetic diversity analysis of an under-domesticated orphan crop, white fonio (Digitaria exilis).</title>
        <authorList>
            <person name="Bennetzen J.L."/>
            <person name="Chen S."/>
            <person name="Ma X."/>
            <person name="Wang X."/>
            <person name="Yssel A.E.J."/>
            <person name="Chaluvadi S.R."/>
            <person name="Johnson M."/>
            <person name="Gangashetty P."/>
            <person name="Hamidou F."/>
            <person name="Sanogo M.D."/>
            <person name="Zwaenepoel A."/>
            <person name="Wallace J."/>
            <person name="Van De Peer Y."/>
            <person name="Van Deynze A."/>
        </authorList>
    </citation>
    <scope>NUCLEOTIDE SEQUENCE</scope>
    <source>
        <tissue evidence="2">Leaves</tissue>
    </source>
</reference>
<keyword evidence="1" id="KW-0472">Membrane</keyword>
<organism evidence="2 3">
    <name type="scientific">Digitaria exilis</name>
    <dbReference type="NCBI Taxonomy" id="1010633"/>
    <lineage>
        <taxon>Eukaryota</taxon>
        <taxon>Viridiplantae</taxon>
        <taxon>Streptophyta</taxon>
        <taxon>Embryophyta</taxon>
        <taxon>Tracheophyta</taxon>
        <taxon>Spermatophyta</taxon>
        <taxon>Magnoliopsida</taxon>
        <taxon>Liliopsida</taxon>
        <taxon>Poales</taxon>
        <taxon>Poaceae</taxon>
        <taxon>PACMAD clade</taxon>
        <taxon>Panicoideae</taxon>
        <taxon>Panicodae</taxon>
        <taxon>Paniceae</taxon>
        <taxon>Anthephorinae</taxon>
        <taxon>Digitaria</taxon>
    </lineage>
</organism>
<evidence type="ECO:0000313" key="3">
    <source>
        <dbReference type="Proteomes" id="UP000636709"/>
    </source>
</evidence>
<keyword evidence="1" id="KW-1133">Transmembrane helix</keyword>
<protein>
    <submittedName>
        <fullName evidence="2">Uncharacterized protein</fullName>
    </submittedName>
</protein>
<comment type="caution">
    <text evidence="2">The sequence shown here is derived from an EMBL/GenBank/DDBJ whole genome shotgun (WGS) entry which is preliminary data.</text>
</comment>
<keyword evidence="3" id="KW-1185">Reference proteome</keyword>
<name>A0A835FBP0_9POAL</name>
<dbReference type="EMBL" id="JACEFO010001471">
    <property type="protein sequence ID" value="KAF8736111.1"/>
    <property type="molecule type" value="Genomic_DNA"/>
</dbReference>
<feature type="transmembrane region" description="Helical" evidence="1">
    <location>
        <begin position="153"/>
        <end position="174"/>
    </location>
</feature>
<dbReference type="AlphaFoldDB" id="A0A835FBP0"/>
<sequence length="305" mass="31152">MGASPTPAPDTPRNAGGEEQGPLRLTFVLALLAYVAAVMLGILPDSKETIAGWSTMSKAVFIVLAVLTVALLAVGFMAAGYQVVGSHGDLSFSALCAKLGAMLSSALLVVAISCKLGPWGCVAAVPSASVVALVMAVVWICGDERAARGKGPLCLTFVLALLAYVAAVMLRILSDSKDTIAGLSPIPKAVFIVLAVLTVALLAVGFMAAGCHVVSSHGDLSVSALCAKLGAMVSSALLVAAISWNMGPWGCVAAVPSAAVVMGVRAVVWICGDEHGARETVRGWWRHLVGTHHQVSGEEGDANKL</sequence>
<feature type="transmembrane region" description="Helical" evidence="1">
    <location>
        <begin position="55"/>
        <end position="78"/>
    </location>
</feature>
<proteinExistence type="predicted"/>
<evidence type="ECO:0000313" key="2">
    <source>
        <dbReference type="EMBL" id="KAF8736111.1"/>
    </source>
</evidence>
<accession>A0A835FBP0</accession>
<feature type="transmembrane region" description="Helical" evidence="1">
    <location>
        <begin position="189"/>
        <end position="213"/>
    </location>
</feature>
<feature type="transmembrane region" description="Helical" evidence="1">
    <location>
        <begin position="117"/>
        <end position="141"/>
    </location>
</feature>
<keyword evidence="1" id="KW-0812">Transmembrane</keyword>
<gene>
    <name evidence="2" type="ORF">HU200_014396</name>
</gene>
<feature type="transmembrane region" description="Helical" evidence="1">
    <location>
        <begin position="23"/>
        <end position="43"/>
    </location>
</feature>
<feature type="transmembrane region" description="Helical" evidence="1">
    <location>
        <begin position="90"/>
        <end position="111"/>
    </location>
</feature>
<dbReference type="Proteomes" id="UP000636709">
    <property type="component" value="Unassembled WGS sequence"/>
</dbReference>
<feature type="transmembrane region" description="Helical" evidence="1">
    <location>
        <begin position="252"/>
        <end position="272"/>
    </location>
</feature>
<dbReference type="OrthoDB" id="10666571at2759"/>